<evidence type="ECO:0000313" key="7">
    <source>
        <dbReference type="EMBL" id="MDA4843894.1"/>
    </source>
</evidence>
<evidence type="ECO:0000256" key="2">
    <source>
        <dbReference type="ARBA" id="ARBA00023002"/>
    </source>
</evidence>
<dbReference type="PANTHER" id="PTHR13887:SF14">
    <property type="entry name" value="DISULFIDE BOND FORMATION PROTEIN D"/>
    <property type="match status" value="1"/>
</dbReference>
<dbReference type="RefSeq" id="WP_271087408.1">
    <property type="nucleotide sequence ID" value="NZ_JAPJZH010000001.1"/>
</dbReference>
<dbReference type="PROSITE" id="PS51352">
    <property type="entry name" value="THIOREDOXIN_2"/>
    <property type="match status" value="1"/>
</dbReference>
<feature type="domain" description="Thioredoxin" evidence="6">
    <location>
        <begin position="51"/>
        <end position="248"/>
    </location>
</feature>
<evidence type="ECO:0000259" key="6">
    <source>
        <dbReference type="PROSITE" id="PS51352"/>
    </source>
</evidence>
<comment type="caution">
    <text evidence="7">The sequence shown here is derived from an EMBL/GenBank/DDBJ whole genome shotgun (WGS) entry which is preliminary data.</text>
</comment>
<dbReference type="InterPro" id="IPR001853">
    <property type="entry name" value="DSBA-like_thioredoxin_dom"/>
</dbReference>
<sequence length="254" mass="27690">MIRKLCGYLGGAVIAAHIVAAPLPAHALDDAEKEEIGQFIREYLIENPEILFEVQAAYEAKQESIQREQAKQVIADSRDAIYNSPHNVVLGNPEGDVTIVEFFDYNCGFCKRALKDMEEIIASDPNVRFILKEFPILGDDSIAAHRVSVAVRLVAPDKYEAFHLELLGGRDRATEDSAIAVAKKLGIDEAKLQAAMDEDSITESFRESYRIADGLGISGTPSYIVGDEAVFGAVGIPTLMGKVANLRDCESATC</sequence>
<evidence type="ECO:0000256" key="1">
    <source>
        <dbReference type="ARBA" id="ARBA00022729"/>
    </source>
</evidence>
<dbReference type="InterPro" id="IPR013766">
    <property type="entry name" value="Thioredoxin_domain"/>
</dbReference>
<dbReference type="Proteomes" id="UP001148313">
    <property type="component" value="Unassembled WGS sequence"/>
</dbReference>
<dbReference type="EMBL" id="JAPJZH010000001">
    <property type="protein sequence ID" value="MDA4843894.1"/>
    <property type="molecule type" value="Genomic_DNA"/>
</dbReference>
<keyword evidence="2" id="KW-0560">Oxidoreductase</keyword>
<dbReference type="SUPFAM" id="SSF52833">
    <property type="entry name" value="Thioredoxin-like"/>
    <property type="match status" value="1"/>
</dbReference>
<dbReference type="InterPro" id="IPR041205">
    <property type="entry name" value="ScsC_N"/>
</dbReference>
<name>A0ABT4VH07_9HYPH</name>
<proteinExistence type="predicted"/>
<evidence type="ECO:0000256" key="4">
    <source>
        <dbReference type="ARBA" id="ARBA00023284"/>
    </source>
</evidence>
<keyword evidence="1 5" id="KW-0732">Signal</keyword>
<organism evidence="7 8">
    <name type="scientific">Hoeflea poritis</name>
    <dbReference type="NCBI Taxonomy" id="2993659"/>
    <lineage>
        <taxon>Bacteria</taxon>
        <taxon>Pseudomonadati</taxon>
        <taxon>Pseudomonadota</taxon>
        <taxon>Alphaproteobacteria</taxon>
        <taxon>Hyphomicrobiales</taxon>
        <taxon>Rhizobiaceae</taxon>
        <taxon>Hoeflea</taxon>
    </lineage>
</organism>
<dbReference type="CDD" id="cd03023">
    <property type="entry name" value="DsbA_Com1_like"/>
    <property type="match status" value="1"/>
</dbReference>
<gene>
    <name evidence="7" type="ORF">OOZ53_00960</name>
</gene>
<evidence type="ECO:0000256" key="3">
    <source>
        <dbReference type="ARBA" id="ARBA00023157"/>
    </source>
</evidence>
<reference evidence="7" key="1">
    <citation type="submission" date="2022-11" db="EMBL/GenBank/DDBJ databases">
        <title>Hoeflea poritis sp. nov., isolated from scleractinian coral Porites lutea.</title>
        <authorList>
            <person name="Zhang G."/>
            <person name="Wei Q."/>
            <person name="Cai L."/>
        </authorList>
    </citation>
    <scope>NUCLEOTIDE SEQUENCE</scope>
    <source>
        <strain evidence="7">E7-10</strain>
    </source>
</reference>
<dbReference type="Pfam" id="PF18312">
    <property type="entry name" value="ScsC_N"/>
    <property type="match status" value="1"/>
</dbReference>
<keyword evidence="8" id="KW-1185">Reference proteome</keyword>
<evidence type="ECO:0000313" key="8">
    <source>
        <dbReference type="Proteomes" id="UP001148313"/>
    </source>
</evidence>
<keyword evidence="3" id="KW-1015">Disulfide bond</keyword>
<feature type="signal peptide" evidence="5">
    <location>
        <begin position="1"/>
        <end position="27"/>
    </location>
</feature>
<dbReference type="Gene3D" id="3.40.30.10">
    <property type="entry name" value="Glutaredoxin"/>
    <property type="match status" value="1"/>
</dbReference>
<keyword evidence="4" id="KW-0676">Redox-active center</keyword>
<dbReference type="PANTHER" id="PTHR13887">
    <property type="entry name" value="GLUTATHIONE S-TRANSFERASE KAPPA"/>
    <property type="match status" value="1"/>
</dbReference>
<protein>
    <submittedName>
        <fullName evidence="7">DsbA family protein</fullName>
    </submittedName>
</protein>
<evidence type="ECO:0000256" key="5">
    <source>
        <dbReference type="SAM" id="SignalP"/>
    </source>
</evidence>
<dbReference type="InterPro" id="IPR036249">
    <property type="entry name" value="Thioredoxin-like_sf"/>
</dbReference>
<accession>A0ABT4VH07</accession>
<dbReference type="Pfam" id="PF01323">
    <property type="entry name" value="DSBA"/>
    <property type="match status" value="1"/>
</dbReference>
<feature type="chain" id="PRO_5046350632" evidence="5">
    <location>
        <begin position="28"/>
        <end position="254"/>
    </location>
</feature>